<dbReference type="Gene3D" id="1.20.5.110">
    <property type="match status" value="1"/>
</dbReference>
<dbReference type="InterPro" id="IPR007705">
    <property type="entry name" value="Vesicle_trsprt_v-SNARE_N"/>
</dbReference>
<keyword evidence="7 9" id="KW-0175">Coiled coil</keyword>
<dbReference type="PANTHER" id="PTHR21230">
    <property type="entry name" value="VESICLE TRANSPORT V-SNARE PROTEIN VTI1-RELATED"/>
    <property type="match status" value="1"/>
</dbReference>
<evidence type="ECO:0000256" key="10">
    <source>
        <dbReference type="SAM" id="Phobius"/>
    </source>
</evidence>
<keyword evidence="6 10" id="KW-1133">Transmembrane helix</keyword>
<dbReference type="FunFam" id="1.20.5.110:FF:000002">
    <property type="entry name" value="Vesicle transport through interaction with t-SNAREsB"/>
    <property type="match status" value="1"/>
</dbReference>
<dbReference type="AlphaFoldDB" id="A0AAD5LLL7"/>
<keyword evidence="5" id="KW-0653">Protein transport</keyword>
<organism evidence="12 13">
    <name type="scientific">Pythium insidiosum</name>
    <name type="common">Pythiosis disease agent</name>
    <dbReference type="NCBI Taxonomy" id="114742"/>
    <lineage>
        <taxon>Eukaryota</taxon>
        <taxon>Sar</taxon>
        <taxon>Stramenopiles</taxon>
        <taxon>Oomycota</taxon>
        <taxon>Peronosporomycetes</taxon>
        <taxon>Pythiales</taxon>
        <taxon>Pythiaceae</taxon>
        <taxon>Pythium</taxon>
    </lineage>
</organism>
<evidence type="ECO:0000256" key="3">
    <source>
        <dbReference type="ARBA" id="ARBA00022448"/>
    </source>
</evidence>
<feature type="transmembrane region" description="Helical" evidence="10">
    <location>
        <begin position="196"/>
        <end position="215"/>
    </location>
</feature>
<accession>A0AAD5LLL7</accession>
<dbReference type="EMBL" id="JAKCXM010000043">
    <property type="protein sequence ID" value="KAJ0405576.1"/>
    <property type="molecule type" value="Genomic_DNA"/>
</dbReference>
<dbReference type="Proteomes" id="UP001209570">
    <property type="component" value="Unassembled WGS sequence"/>
</dbReference>
<gene>
    <name evidence="12" type="ORF">P43SY_009625</name>
</gene>
<dbReference type="Pfam" id="PF05008">
    <property type="entry name" value="V-SNARE"/>
    <property type="match status" value="1"/>
</dbReference>
<comment type="caution">
    <text evidence="12">The sequence shown here is derived from an EMBL/GenBank/DDBJ whole genome shotgun (WGS) entry which is preliminary data.</text>
</comment>
<protein>
    <recommendedName>
        <fullName evidence="11">Vesicle transport v-SNARE N-terminal domain-containing protein</fullName>
    </recommendedName>
</protein>
<evidence type="ECO:0000313" key="12">
    <source>
        <dbReference type="EMBL" id="KAJ0405576.1"/>
    </source>
</evidence>
<dbReference type="InterPro" id="IPR010989">
    <property type="entry name" value="SNARE"/>
</dbReference>
<evidence type="ECO:0000256" key="9">
    <source>
        <dbReference type="SAM" id="Coils"/>
    </source>
</evidence>
<dbReference type="GO" id="GO:0005789">
    <property type="term" value="C:endoplasmic reticulum membrane"/>
    <property type="evidence" value="ECO:0007669"/>
    <property type="project" value="TreeGrafter"/>
</dbReference>
<reference evidence="12" key="1">
    <citation type="submission" date="2021-12" db="EMBL/GenBank/DDBJ databases">
        <title>Prjna785345.</title>
        <authorList>
            <person name="Rujirawat T."/>
            <person name="Krajaejun T."/>
        </authorList>
    </citation>
    <scope>NUCLEOTIDE SEQUENCE</scope>
    <source>
        <strain evidence="12">Pi057C3</strain>
    </source>
</reference>
<sequence>MTESFMGYKEDFEQCRDEAMEDIKAIGDAKTAGQNATDRNECIQRAENSVEEVERYLRILEVESRAGDAQERRKMHQALRTCKSQVDKLKAHVEKSKLIADSRQRLEDRPENMTKQEEMARIQKRIDRTGNHLDDAKQVMIESEAIAQNITSNLQVQREQLMNARTNVDDAREDADEASAHLESLKRKHQWQIMSLYFIIVVLFAHCVYRLILFLT</sequence>
<dbReference type="CDD" id="cd15862">
    <property type="entry name" value="SNARE_Vti1"/>
    <property type="match status" value="1"/>
</dbReference>
<dbReference type="GO" id="GO:0031902">
    <property type="term" value="C:late endosome membrane"/>
    <property type="evidence" value="ECO:0007669"/>
    <property type="project" value="TreeGrafter"/>
</dbReference>
<dbReference type="Pfam" id="PF12352">
    <property type="entry name" value="V-SNARE_C"/>
    <property type="match status" value="1"/>
</dbReference>
<dbReference type="InterPro" id="IPR038407">
    <property type="entry name" value="v-SNARE_N_sf"/>
</dbReference>
<dbReference type="SUPFAM" id="SSF47661">
    <property type="entry name" value="t-snare proteins"/>
    <property type="match status" value="1"/>
</dbReference>
<dbReference type="SUPFAM" id="SSF58038">
    <property type="entry name" value="SNARE fusion complex"/>
    <property type="match status" value="1"/>
</dbReference>
<feature type="coiled-coil region" evidence="9">
    <location>
        <begin position="147"/>
        <end position="188"/>
    </location>
</feature>
<keyword evidence="3" id="KW-0813">Transport</keyword>
<dbReference type="GO" id="GO:0006906">
    <property type="term" value="P:vesicle fusion"/>
    <property type="evidence" value="ECO:0007669"/>
    <property type="project" value="TreeGrafter"/>
</dbReference>
<comment type="similarity">
    <text evidence="2">Belongs to the VTI1 family.</text>
</comment>
<dbReference type="PANTHER" id="PTHR21230:SF94">
    <property type="entry name" value="T-SNARE COILED-COIL HOMOLOGY DOMAIN-CONTAINING PROTEIN"/>
    <property type="match status" value="1"/>
</dbReference>
<evidence type="ECO:0000256" key="4">
    <source>
        <dbReference type="ARBA" id="ARBA00022692"/>
    </source>
</evidence>
<name>A0AAD5LLL7_PYTIN</name>
<comment type="subcellular location">
    <subcellularLocation>
        <location evidence="1">Membrane</location>
        <topology evidence="1">Single-pass type IV membrane protein</topology>
    </subcellularLocation>
</comment>
<dbReference type="GO" id="GO:0006886">
    <property type="term" value="P:intracellular protein transport"/>
    <property type="evidence" value="ECO:0007669"/>
    <property type="project" value="InterPro"/>
</dbReference>
<dbReference type="GO" id="GO:0000149">
    <property type="term" value="F:SNARE binding"/>
    <property type="evidence" value="ECO:0007669"/>
    <property type="project" value="TreeGrafter"/>
</dbReference>
<evidence type="ECO:0000256" key="2">
    <source>
        <dbReference type="ARBA" id="ARBA00006108"/>
    </source>
</evidence>
<feature type="domain" description="Vesicle transport v-SNARE N-terminal" evidence="11">
    <location>
        <begin position="1"/>
        <end position="96"/>
    </location>
</feature>
<keyword evidence="8 10" id="KW-0472">Membrane</keyword>
<keyword evidence="13" id="KW-1185">Reference proteome</keyword>
<dbReference type="GO" id="GO:0005794">
    <property type="term" value="C:Golgi apparatus"/>
    <property type="evidence" value="ECO:0007669"/>
    <property type="project" value="TreeGrafter"/>
</dbReference>
<dbReference type="GO" id="GO:0012507">
    <property type="term" value="C:ER to Golgi transport vesicle membrane"/>
    <property type="evidence" value="ECO:0007669"/>
    <property type="project" value="TreeGrafter"/>
</dbReference>
<keyword evidence="4 10" id="KW-0812">Transmembrane</keyword>
<evidence type="ECO:0000256" key="1">
    <source>
        <dbReference type="ARBA" id="ARBA00004211"/>
    </source>
</evidence>
<evidence type="ECO:0000256" key="5">
    <source>
        <dbReference type="ARBA" id="ARBA00022927"/>
    </source>
</evidence>
<evidence type="ECO:0000256" key="7">
    <source>
        <dbReference type="ARBA" id="ARBA00023054"/>
    </source>
</evidence>
<dbReference type="GO" id="GO:0005484">
    <property type="term" value="F:SNAP receptor activity"/>
    <property type="evidence" value="ECO:0007669"/>
    <property type="project" value="TreeGrafter"/>
</dbReference>
<dbReference type="Gene3D" id="1.20.58.400">
    <property type="entry name" value="t-snare proteins"/>
    <property type="match status" value="1"/>
</dbReference>
<evidence type="ECO:0000313" key="13">
    <source>
        <dbReference type="Proteomes" id="UP001209570"/>
    </source>
</evidence>
<dbReference type="GO" id="GO:0031201">
    <property type="term" value="C:SNARE complex"/>
    <property type="evidence" value="ECO:0007669"/>
    <property type="project" value="TreeGrafter"/>
</dbReference>
<evidence type="ECO:0000256" key="6">
    <source>
        <dbReference type="ARBA" id="ARBA00022989"/>
    </source>
</evidence>
<proteinExistence type="inferred from homology"/>
<evidence type="ECO:0000259" key="11">
    <source>
        <dbReference type="Pfam" id="PF05008"/>
    </source>
</evidence>
<evidence type="ECO:0000256" key="8">
    <source>
        <dbReference type="ARBA" id="ARBA00023136"/>
    </source>
</evidence>